<keyword evidence="10" id="KW-1185">Reference proteome</keyword>
<evidence type="ECO:0000313" key="10">
    <source>
        <dbReference type="Proteomes" id="UP000790833"/>
    </source>
</evidence>
<dbReference type="Proteomes" id="UP000790833">
    <property type="component" value="Unassembled WGS sequence"/>
</dbReference>
<comment type="similarity">
    <text evidence="2 8">Belongs to the Mediator complex subunit 18 family.</text>
</comment>
<dbReference type="GO" id="GO:0006357">
    <property type="term" value="P:regulation of transcription by RNA polymerase II"/>
    <property type="evidence" value="ECO:0007669"/>
    <property type="project" value="InterPro"/>
</dbReference>
<evidence type="ECO:0000256" key="2">
    <source>
        <dbReference type="ARBA" id="ARBA00009814"/>
    </source>
</evidence>
<dbReference type="AlphaFoldDB" id="A0A9P8AK03"/>
<evidence type="ECO:0000256" key="5">
    <source>
        <dbReference type="ARBA" id="ARBA00023163"/>
    </source>
</evidence>
<dbReference type="GO" id="GO:0006369">
    <property type="term" value="P:termination of RNA polymerase II transcription"/>
    <property type="evidence" value="ECO:0007669"/>
    <property type="project" value="TreeGrafter"/>
</dbReference>
<dbReference type="GO" id="GO:0070847">
    <property type="term" value="C:core mediator complex"/>
    <property type="evidence" value="ECO:0007669"/>
    <property type="project" value="TreeGrafter"/>
</dbReference>
<reference evidence="9" key="1">
    <citation type="submission" date="2021-03" db="EMBL/GenBank/DDBJ databases">
        <authorList>
            <person name="Palmer J.M."/>
        </authorList>
    </citation>
    <scope>NUCLEOTIDE SEQUENCE</scope>
    <source>
        <strain evidence="9">ARV_011</strain>
    </source>
</reference>
<protein>
    <recommendedName>
        <fullName evidence="3 8">Mediator of RNA polymerase II transcription subunit 18</fullName>
    </recommendedName>
    <alternativeName>
        <fullName evidence="7 8">Mediator complex subunit 18</fullName>
    </alternativeName>
</protein>
<dbReference type="EMBL" id="JAHMUF010000004">
    <property type="protein sequence ID" value="KAG7195375.1"/>
    <property type="molecule type" value="Genomic_DNA"/>
</dbReference>
<dbReference type="Pfam" id="PF09637">
    <property type="entry name" value="Med18"/>
    <property type="match status" value="1"/>
</dbReference>
<dbReference type="Gene3D" id="2.40.320.10">
    <property type="entry name" value="Hypothetical Protein Pfu-838710-001"/>
    <property type="match status" value="1"/>
</dbReference>
<evidence type="ECO:0000313" key="9">
    <source>
        <dbReference type="EMBL" id="KAG7195375.1"/>
    </source>
</evidence>
<keyword evidence="6 8" id="KW-0539">Nucleus</keyword>
<dbReference type="PANTHER" id="PTHR13321:SF2">
    <property type="entry name" value="MEDIATOR OF RNA POLYMERASE II TRANSCRIPTION SUBUNIT 18"/>
    <property type="match status" value="1"/>
</dbReference>
<dbReference type="PANTHER" id="PTHR13321">
    <property type="entry name" value="MEDIATOR OF RNA POLYMERASE II TRANSCRIPTION, SUBUNIT 18"/>
    <property type="match status" value="1"/>
</dbReference>
<evidence type="ECO:0000256" key="1">
    <source>
        <dbReference type="ARBA" id="ARBA00004123"/>
    </source>
</evidence>
<gene>
    <name evidence="9" type="primary">SRB5</name>
    <name evidence="8" type="synonym">MED18</name>
    <name evidence="9" type="ORF">KQ657_003904</name>
</gene>
<evidence type="ECO:0000256" key="8">
    <source>
        <dbReference type="RuleBase" id="RU364150"/>
    </source>
</evidence>
<organism evidence="9 10">
    <name type="scientific">Scheffersomyces spartinae</name>
    <dbReference type="NCBI Taxonomy" id="45513"/>
    <lineage>
        <taxon>Eukaryota</taxon>
        <taxon>Fungi</taxon>
        <taxon>Dikarya</taxon>
        <taxon>Ascomycota</taxon>
        <taxon>Saccharomycotina</taxon>
        <taxon>Pichiomycetes</taxon>
        <taxon>Debaryomycetaceae</taxon>
        <taxon>Scheffersomyces</taxon>
    </lineage>
</organism>
<name>A0A9P8AK03_9ASCO</name>
<evidence type="ECO:0000256" key="6">
    <source>
        <dbReference type="ARBA" id="ARBA00023242"/>
    </source>
</evidence>
<evidence type="ECO:0000256" key="4">
    <source>
        <dbReference type="ARBA" id="ARBA00023015"/>
    </source>
</evidence>
<evidence type="ECO:0000256" key="3">
    <source>
        <dbReference type="ARBA" id="ARBA00019612"/>
    </source>
</evidence>
<accession>A0A9P8AK03</accession>
<dbReference type="GeneID" id="66117278"/>
<comment type="caution">
    <text evidence="9">The sequence shown here is derived from an EMBL/GenBank/DDBJ whole genome shotgun (WGS) entry which is preliminary data.</text>
</comment>
<comment type="subunit">
    <text evidence="8">Component of the Mediator complex.</text>
</comment>
<keyword evidence="5 8" id="KW-0804">Transcription</keyword>
<keyword evidence="8" id="KW-0010">Activator</keyword>
<dbReference type="InterPro" id="IPR019095">
    <property type="entry name" value="Mediator_Med18"/>
</dbReference>
<dbReference type="GO" id="GO:0003712">
    <property type="term" value="F:transcription coregulator activity"/>
    <property type="evidence" value="ECO:0007669"/>
    <property type="project" value="InterPro"/>
</dbReference>
<dbReference type="OrthoDB" id="5348092at2759"/>
<comment type="subcellular location">
    <subcellularLocation>
        <location evidence="1 8">Nucleus</location>
    </subcellularLocation>
</comment>
<evidence type="ECO:0000256" key="7">
    <source>
        <dbReference type="ARBA" id="ARBA00032012"/>
    </source>
</evidence>
<proteinExistence type="inferred from homology"/>
<dbReference type="GO" id="GO:0016592">
    <property type="term" value="C:mediator complex"/>
    <property type="evidence" value="ECO:0007669"/>
    <property type="project" value="InterPro"/>
</dbReference>
<dbReference type="RefSeq" id="XP_043050922.1">
    <property type="nucleotide sequence ID" value="XM_043194598.1"/>
</dbReference>
<sequence length="253" mass="29079">MVHQLLLVSTIPHSSYVQTISTLKALTGQLAPQEISLYTMLTKPHHVFKPKFEPGKVNQIEQYYMKCVTTWEPSKKATKMDIAEPVFPTDEIVVDKLFTNGYKNVWTLQIADIPIAGKNQVVSARTIFESTLVHHHTSVDGKDSMLQFLDDLGYDVINQYWVNGVQFFYGDVVIEILKLFIRDDEKEGIKLKPLDSSNSFQIRCYRNIPKSTDIEMISQGTKELLKLQEHLKNLFQLEVPDRMCMDSRVQNPV</sequence>
<keyword evidence="4 8" id="KW-0805">Transcription regulation</keyword>
<comment type="function">
    <text evidence="8">Component of the Mediator complex, a coactivator involved in the regulated transcription of nearly all RNA polymerase II-dependent genes. Mediator functions as a bridge to convey information from gene-specific regulatory proteins to the basal RNA polymerase II transcription machinery. Mediator is recruited to promoters by direct interactions with regulatory proteins and serves as a scaffold for the assembly of a functional preinitiation complex with RNA polymerase II and the general transcription factors.</text>
</comment>